<evidence type="ECO:0000313" key="2">
    <source>
        <dbReference type="EMBL" id="RCV62491.1"/>
    </source>
</evidence>
<protein>
    <submittedName>
        <fullName evidence="2">Uncharacterized protein</fullName>
    </submittedName>
</protein>
<organism evidence="2 3">
    <name type="scientific">Marinitenerispora sediminis</name>
    <dbReference type="NCBI Taxonomy" id="1931232"/>
    <lineage>
        <taxon>Bacteria</taxon>
        <taxon>Bacillati</taxon>
        <taxon>Actinomycetota</taxon>
        <taxon>Actinomycetes</taxon>
        <taxon>Streptosporangiales</taxon>
        <taxon>Nocardiopsidaceae</taxon>
        <taxon>Marinitenerispora</taxon>
    </lineage>
</organism>
<dbReference type="AlphaFoldDB" id="A0A368TC19"/>
<proteinExistence type="predicted"/>
<feature type="region of interest" description="Disordered" evidence="1">
    <location>
        <begin position="39"/>
        <end position="60"/>
    </location>
</feature>
<dbReference type="EMBL" id="QEIN01000004">
    <property type="protein sequence ID" value="RCV62491.1"/>
    <property type="molecule type" value="Genomic_DNA"/>
</dbReference>
<accession>A0A368TC19</accession>
<dbReference type="Proteomes" id="UP000253318">
    <property type="component" value="Unassembled WGS sequence"/>
</dbReference>
<reference evidence="2 3" key="1">
    <citation type="submission" date="2018-04" db="EMBL/GenBank/DDBJ databases">
        <title>Novel actinobacteria from marine sediment.</title>
        <authorList>
            <person name="Ng Z.Y."/>
            <person name="Tan G.Y.A."/>
        </authorList>
    </citation>
    <scope>NUCLEOTIDE SEQUENCE [LARGE SCALE GENOMIC DNA]</scope>
    <source>
        <strain evidence="2 3">TPS81</strain>
    </source>
</reference>
<gene>
    <name evidence="2" type="ORF">DEF24_00990</name>
</gene>
<keyword evidence="3" id="KW-1185">Reference proteome</keyword>
<comment type="caution">
    <text evidence="2">The sequence shown here is derived from an EMBL/GenBank/DDBJ whole genome shotgun (WGS) entry which is preliminary data.</text>
</comment>
<evidence type="ECO:0000313" key="3">
    <source>
        <dbReference type="Proteomes" id="UP000253318"/>
    </source>
</evidence>
<evidence type="ECO:0000256" key="1">
    <source>
        <dbReference type="SAM" id="MobiDB-lite"/>
    </source>
</evidence>
<sequence>MRPACRLAGTGANRAFRARAAPPRDRVPCGTAERCARELAGRSAATSPPAGLAGPGAGAG</sequence>
<name>A0A368TC19_9ACTN</name>